<organism evidence="2 3">
    <name type="scientific">Fontibacillus phaseoli</name>
    <dbReference type="NCBI Taxonomy" id="1416533"/>
    <lineage>
        <taxon>Bacteria</taxon>
        <taxon>Bacillati</taxon>
        <taxon>Bacillota</taxon>
        <taxon>Bacilli</taxon>
        <taxon>Bacillales</taxon>
        <taxon>Paenibacillaceae</taxon>
        <taxon>Fontibacillus</taxon>
    </lineage>
</organism>
<dbReference type="EMBL" id="QPJW01000003">
    <property type="protein sequence ID" value="RCX20369.1"/>
    <property type="molecule type" value="Genomic_DNA"/>
</dbReference>
<dbReference type="Pfam" id="PF13566">
    <property type="entry name" value="DUF4130"/>
    <property type="match status" value="1"/>
</dbReference>
<evidence type="ECO:0000259" key="1">
    <source>
        <dbReference type="Pfam" id="PF13566"/>
    </source>
</evidence>
<dbReference type="NCBIfam" id="TIGR03915">
    <property type="entry name" value="SAM_7_link_chp"/>
    <property type="match status" value="1"/>
</dbReference>
<proteinExistence type="predicted"/>
<dbReference type="Proteomes" id="UP000253090">
    <property type="component" value="Unassembled WGS sequence"/>
</dbReference>
<dbReference type="AlphaFoldDB" id="A0A369BFP3"/>
<dbReference type="InterPro" id="IPR023875">
    <property type="entry name" value="DNA_repair_put"/>
</dbReference>
<dbReference type="InterPro" id="IPR025404">
    <property type="entry name" value="DUF4130"/>
</dbReference>
<keyword evidence="3" id="KW-1185">Reference proteome</keyword>
<dbReference type="RefSeq" id="WP_114496457.1">
    <property type="nucleotide sequence ID" value="NZ_QPJW01000003.1"/>
</dbReference>
<evidence type="ECO:0000313" key="3">
    <source>
        <dbReference type="Proteomes" id="UP000253090"/>
    </source>
</evidence>
<sequence length="253" mass="29124">MSWVNNAVYAYDGSFDGLLSCVFESYERKEELMDITSGSDPQYVLFGNRYVETDPQKATRVYEAIGNKISPAARELVRLGFLTCSPQKELLIYRFLRLGFKHGGAVMNMLTENTVHQLHKAVRHLNSESHAFMGFVRFSVYGDALVAVIEPKNIVLPVLACHFCDRYSQESFMIYDKTHGQALIHRPDAAQDDKVSIVNVDELVLPDVSEQEKAYRSLWKQFYNTVAIRERINPRAQMSHMPKRYWAQLTEMQ</sequence>
<feature type="domain" description="DUF4130" evidence="1">
    <location>
        <begin position="86"/>
        <end position="251"/>
    </location>
</feature>
<evidence type="ECO:0000313" key="2">
    <source>
        <dbReference type="EMBL" id="RCX20369.1"/>
    </source>
</evidence>
<reference evidence="2 3" key="1">
    <citation type="submission" date="2018-07" db="EMBL/GenBank/DDBJ databases">
        <title>Genomic Encyclopedia of Type Strains, Phase III (KMG-III): the genomes of soil and plant-associated and newly described type strains.</title>
        <authorList>
            <person name="Whitman W."/>
        </authorList>
    </citation>
    <scope>NUCLEOTIDE SEQUENCE [LARGE SCALE GENOMIC DNA]</scope>
    <source>
        <strain evidence="2 3">CECT 8333</strain>
    </source>
</reference>
<accession>A0A369BFP3</accession>
<protein>
    <submittedName>
        <fullName evidence="2">Putative DNA metabolism protein</fullName>
    </submittedName>
</protein>
<gene>
    <name evidence="2" type="ORF">DFP94_10393</name>
</gene>
<name>A0A369BFP3_9BACL</name>
<comment type="caution">
    <text evidence="2">The sequence shown here is derived from an EMBL/GenBank/DDBJ whole genome shotgun (WGS) entry which is preliminary data.</text>
</comment>
<dbReference type="OrthoDB" id="5290748at2"/>